<name>A0A8W8K7P3_MAGGI</name>
<sequence length="414" mass="46598">MAADYVNTTKIKECRFSVVYADLVFDQGSFNSCHQAYCVFEEGPIYSYMPKNENGSGENVEEGGMYEFLELKSDGESDGSTSDTHSYLDMELENELYRAKEKNRTSTYGEGPYSRVGEIPDTQMIKPTLEKREKKTSHKKSKIYCTGMAALNDGRIVVATKNGKLLVFGLRGDILFQREFQSRFEDITTVGKSEVAVTSGCDIKMFTVENSQVVELPDKCIRCKFPGEASIHGIHFAANQFYISCKLQTDCVVPKPLIRVYDSKGHLLKTFEIPRLASPKYVVSSSDGKHIFITDQRNRTIVALDNEGNIKWEATDLSIPKSITIIGKNRLVVASEGSSSFKCFSFAGKMVRTIESEMHTSSSPFLIYYHAPTNKLLFCPEKHMIGSRDSVFSLKLKKSKRKRLSSILFPFAKE</sequence>
<organism evidence="2 3">
    <name type="scientific">Magallana gigas</name>
    <name type="common">Pacific oyster</name>
    <name type="synonym">Crassostrea gigas</name>
    <dbReference type="NCBI Taxonomy" id="29159"/>
    <lineage>
        <taxon>Eukaryota</taxon>
        <taxon>Metazoa</taxon>
        <taxon>Spiralia</taxon>
        <taxon>Lophotrochozoa</taxon>
        <taxon>Mollusca</taxon>
        <taxon>Bivalvia</taxon>
        <taxon>Autobranchia</taxon>
        <taxon>Pteriomorphia</taxon>
        <taxon>Ostreida</taxon>
        <taxon>Ostreoidea</taxon>
        <taxon>Ostreidae</taxon>
        <taxon>Magallana</taxon>
    </lineage>
</organism>
<dbReference type="Gene3D" id="2.120.10.30">
    <property type="entry name" value="TolB, C-terminal domain"/>
    <property type="match status" value="1"/>
</dbReference>
<evidence type="ECO:0000256" key="1">
    <source>
        <dbReference type="SAM" id="MobiDB-lite"/>
    </source>
</evidence>
<dbReference type="EnsemblMetazoa" id="G22455.2">
    <property type="protein sequence ID" value="G22455.2:cds"/>
    <property type="gene ID" value="G22455"/>
</dbReference>
<dbReference type="InterPro" id="IPR011042">
    <property type="entry name" value="6-blade_b-propeller_TolB-like"/>
</dbReference>
<proteinExistence type="predicted"/>
<accession>A0A8W8K7P3</accession>
<dbReference type="EnsemblMetazoa" id="G22455.4">
    <property type="protein sequence ID" value="G22455.4:cds"/>
    <property type="gene ID" value="G22455"/>
</dbReference>
<feature type="region of interest" description="Disordered" evidence="1">
    <location>
        <begin position="101"/>
        <end position="132"/>
    </location>
</feature>
<reference evidence="2" key="1">
    <citation type="submission" date="2022-08" db="UniProtKB">
        <authorList>
            <consortium name="EnsemblMetazoa"/>
        </authorList>
    </citation>
    <scope>IDENTIFICATION</scope>
    <source>
        <strain evidence="2">05x7-T-G4-1.051#20</strain>
    </source>
</reference>
<dbReference type="SUPFAM" id="SSF75011">
    <property type="entry name" value="3-carboxy-cis,cis-mucoante lactonizing enzyme"/>
    <property type="match status" value="1"/>
</dbReference>
<evidence type="ECO:0000313" key="3">
    <source>
        <dbReference type="Proteomes" id="UP000005408"/>
    </source>
</evidence>
<keyword evidence="3" id="KW-1185">Reference proteome</keyword>
<dbReference type="Proteomes" id="UP000005408">
    <property type="component" value="Unassembled WGS sequence"/>
</dbReference>
<dbReference type="EnsemblMetazoa" id="G22455.1">
    <property type="protein sequence ID" value="G22455.1:cds"/>
    <property type="gene ID" value="G22455"/>
</dbReference>
<dbReference type="AlphaFoldDB" id="A0A8W8K7P3"/>
<dbReference type="EnsemblMetazoa" id="G22455.3">
    <property type="protein sequence ID" value="G22455.3:cds"/>
    <property type="gene ID" value="G22455"/>
</dbReference>
<protein>
    <submittedName>
        <fullName evidence="2">Uncharacterized protein</fullName>
    </submittedName>
</protein>
<evidence type="ECO:0000313" key="2">
    <source>
        <dbReference type="EnsemblMetazoa" id="G22455.4:cds"/>
    </source>
</evidence>